<name>A0AAE2CM19_9LAMI</name>
<dbReference type="EMBL" id="JACGWO010000005">
    <property type="protein sequence ID" value="KAK4427161.1"/>
    <property type="molecule type" value="Genomic_DNA"/>
</dbReference>
<keyword evidence="2" id="KW-1185">Reference proteome</keyword>
<gene>
    <name evidence="1" type="ORF">Salat_1485000</name>
</gene>
<protein>
    <submittedName>
        <fullName evidence="1">Uncharacterized protein</fullName>
    </submittedName>
</protein>
<dbReference type="Proteomes" id="UP001293254">
    <property type="component" value="Unassembled WGS sequence"/>
</dbReference>
<proteinExistence type="predicted"/>
<evidence type="ECO:0000313" key="1">
    <source>
        <dbReference type="EMBL" id="KAK4427161.1"/>
    </source>
</evidence>
<sequence length="140" mass="16574">MRFKLNFETFIIGKSAMTTRASEIARGENDELEISAGVFGFGREIEKKIGILLQFIYNLYKFTRLNGSAVQPPSRPILFKKEIFQHHRFMPFVQPISLTGWRYGRSRGNTYRDCKHHFINDRFYWPIRCKDISKVFKDKS</sequence>
<reference evidence="1" key="1">
    <citation type="submission" date="2020-06" db="EMBL/GenBank/DDBJ databases">
        <authorList>
            <person name="Li T."/>
            <person name="Hu X."/>
            <person name="Zhang T."/>
            <person name="Song X."/>
            <person name="Zhang H."/>
            <person name="Dai N."/>
            <person name="Sheng W."/>
            <person name="Hou X."/>
            <person name="Wei L."/>
        </authorList>
    </citation>
    <scope>NUCLEOTIDE SEQUENCE</scope>
    <source>
        <strain evidence="1">3651</strain>
        <tissue evidence="1">Leaf</tissue>
    </source>
</reference>
<accession>A0AAE2CM19</accession>
<dbReference type="AlphaFoldDB" id="A0AAE2CM19"/>
<comment type="caution">
    <text evidence="1">The sequence shown here is derived from an EMBL/GenBank/DDBJ whole genome shotgun (WGS) entry which is preliminary data.</text>
</comment>
<organism evidence="1 2">
    <name type="scientific">Sesamum alatum</name>
    <dbReference type="NCBI Taxonomy" id="300844"/>
    <lineage>
        <taxon>Eukaryota</taxon>
        <taxon>Viridiplantae</taxon>
        <taxon>Streptophyta</taxon>
        <taxon>Embryophyta</taxon>
        <taxon>Tracheophyta</taxon>
        <taxon>Spermatophyta</taxon>
        <taxon>Magnoliopsida</taxon>
        <taxon>eudicotyledons</taxon>
        <taxon>Gunneridae</taxon>
        <taxon>Pentapetalae</taxon>
        <taxon>asterids</taxon>
        <taxon>lamiids</taxon>
        <taxon>Lamiales</taxon>
        <taxon>Pedaliaceae</taxon>
        <taxon>Sesamum</taxon>
    </lineage>
</organism>
<reference evidence="1" key="2">
    <citation type="journal article" date="2024" name="Plant">
        <title>Genomic evolution and insights into agronomic trait innovations of Sesamum species.</title>
        <authorList>
            <person name="Miao H."/>
            <person name="Wang L."/>
            <person name="Qu L."/>
            <person name="Liu H."/>
            <person name="Sun Y."/>
            <person name="Le M."/>
            <person name="Wang Q."/>
            <person name="Wei S."/>
            <person name="Zheng Y."/>
            <person name="Lin W."/>
            <person name="Duan Y."/>
            <person name="Cao H."/>
            <person name="Xiong S."/>
            <person name="Wang X."/>
            <person name="Wei L."/>
            <person name="Li C."/>
            <person name="Ma Q."/>
            <person name="Ju M."/>
            <person name="Zhao R."/>
            <person name="Li G."/>
            <person name="Mu C."/>
            <person name="Tian Q."/>
            <person name="Mei H."/>
            <person name="Zhang T."/>
            <person name="Gao T."/>
            <person name="Zhang H."/>
        </authorList>
    </citation>
    <scope>NUCLEOTIDE SEQUENCE</scope>
    <source>
        <strain evidence="1">3651</strain>
    </source>
</reference>
<evidence type="ECO:0000313" key="2">
    <source>
        <dbReference type="Proteomes" id="UP001293254"/>
    </source>
</evidence>